<keyword evidence="1" id="KW-0732">Signal</keyword>
<organism evidence="2 3">
    <name type="scientific">Marinomonas balearica</name>
    <dbReference type="NCBI Taxonomy" id="491947"/>
    <lineage>
        <taxon>Bacteria</taxon>
        <taxon>Pseudomonadati</taxon>
        <taxon>Pseudomonadota</taxon>
        <taxon>Gammaproteobacteria</taxon>
        <taxon>Oceanospirillales</taxon>
        <taxon>Oceanospirillaceae</taxon>
        <taxon>Marinomonas</taxon>
    </lineage>
</organism>
<keyword evidence="3" id="KW-1185">Reference proteome</keyword>
<proteinExistence type="predicted"/>
<dbReference type="EMBL" id="SNXC01000015">
    <property type="protein sequence ID" value="TDO95905.1"/>
    <property type="molecule type" value="Genomic_DNA"/>
</dbReference>
<feature type="signal peptide" evidence="1">
    <location>
        <begin position="1"/>
        <end position="23"/>
    </location>
</feature>
<dbReference type="PROSITE" id="PS51257">
    <property type="entry name" value="PROKAR_LIPOPROTEIN"/>
    <property type="match status" value="1"/>
</dbReference>
<protein>
    <recommendedName>
        <fullName evidence="4">Entry exclusion lipoprotein TrbK</fullName>
    </recommendedName>
</protein>
<reference evidence="2 3" key="1">
    <citation type="submission" date="2019-03" db="EMBL/GenBank/DDBJ databases">
        <title>Genomic Encyclopedia of Type Strains, Phase III (KMG-III): the genomes of soil and plant-associated and newly described type strains.</title>
        <authorList>
            <person name="Whitman W."/>
        </authorList>
    </citation>
    <scope>NUCLEOTIDE SEQUENCE [LARGE SCALE GENOMIC DNA]</scope>
    <source>
        <strain evidence="2 3">CECT 7378</strain>
    </source>
</reference>
<evidence type="ECO:0008006" key="4">
    <source>
        <dbReference type="Google" id="ProtNLM"/>
    </source>
</evidence>
<dbReference type="AlphaFoldDB" id="A0A4R6M572"/>
<name>A0A4R6M572_9GAMM</name>
<dbReference type="Proteomes" id="UP000294656">
    <property type="component" value="Unassembled WGS sequence"/>
</dbReference>
<accession>A0A4R6M572</accession>
<comment type="caution">
    <text evidence="2">The sequence shown here is derived from an EMBL/GenBank/DDBJ whole genome shotgun (WGS) entry which is preliminary data.</text>
</comment>
<gene>
    <name evidence="2" type="ORF">DFP79_3263</name>
</gene>
<evidence type="ECO:0000256" key="1">
    <source>
        <dbReference type="SAM" id="SignalP"/>
    </source>
</evidence>
<evidence type="ECO:0000313" key="3">
    <source>
        <dbReference type="Proteomes" id="UP000294656"/>
    </source>
</evidence>
<sequence>MTWRIKSLLLLCALFLGQGCSNKQVYELLQSRWHYDCTELRPSQTNDCIAQHNMSYEAYERYRKGDF</sequence>
<feature type="chain" id="PRO_5020355437" description="Entry exclusion lipoprotein TrbK" evidence="1">
    <location>
        <begin position="24"/>
        <end position="67"/>
    </location>
</feature>
<evidence type="ECO:0000313" key="2">
    <source>
        <dbReference type="EMBL" id="TDO95905.1"/>
    </source>
</evidence>